<dbReference type="EC" id="2.7.11.1" evidence="3"/>
<dbReference type="GO" id="GO:0005694">
    <property type="term" value="C:chromosome"/>
    <property type="evidence" value="ECO:0007669"/>
    <property type="project" value="TreeGrafter"/>
</dbReference>
<dbReference type="InterPro" id="IPR012993">
    <property type="entry name" value="UME"/>
</dbReference>
<accession>A0A182J801</accession>
<dbReference type="InterPro" id="IPR016024">
    <property type="entry name" value="ARM-type_fold"/>
</dbReference>
<dbReference type="PROSITE" id="PS51190">
    <property type="entry name" value="FATC"/>
    <property type="match status" value="1"/>
</dbReference>
<dbReference type="SMART" id="SM00802">
    <property type="entry name" value="UME"/>
    <property type="match status" value="1"/>
</dbReference>
<dbReference type="GO" id="GO:0005634">
    <property type="term" value="C:nucleus"/>
    <property type="evidence" value="ECO:0007669"/>
    <property type="project" value="UniProtKB-SubCell"/>
</dbReference>
<dbReference type="InterPro" id="IPR036940">
    <property type="entry name" value="PI3/4_kinase_cat_sf"/>
</dbReference>
<dbReference type="InterPro" id="IPR011009">
    <property type="entry name" value="Kinase-like_dom_sf"/>
</dbReference>
<dbReference type="GO" id="GO:0006281">
    <property type="term" value="P:DNA repair"/>
    <property type="evidence" value="ECO:0007669"/>
    <property type="project" value="UniProtKB-KW"/>
</dbReference>
<evidence type="ECO:0000256" key="4">
    <source>
        <dbReference type="ARBA" id="ARBA00022527"/>
    </source>
</evidence>
<dbReference type="Gene3D" id="3.30.1010.10">
    <property type="entry name" value="Phosphatidylinositol 3-kinase Catalytic Subunit, Chain A, domain 4"/>
    <property type="match status" value="1"/>
</dbReference>
<dbReference type="Gene3D" id="1.25.40.10">
    <property type="entry name" value="Tetratricopeptide repeat domain"/>
    <property type="match status" value="1"/>
</dbReference>
<evidence type="ECO:0000256" key="5">
    <source>
        <dbReference type="ARBA" id="ARBA00022679"/>
    </source>
</evidence>
<evidence type="ECO:0000256" key="7">
    <source>
        <dbReference type="ARBA" id="ARBA00022763"/>
    </source>
</evidence>
<dbReference type="Pfam" id="PF02260">
    <property type="entry name" value="FATC"/>
    <property type="match status" value="1"/>
</dbReference>
<dbReference type="InterPro" id="IPR018936">
    <property type="entry name" value="PI3/4_kinase_CS"/>
</dbReference>
<evidence type="ECO:0000256" key="9">
    <source>
        <dbReference type="ARBA" id="ARBA00022840"/>
    </source>
</evidence>
<keyword evidence="11" id="KW-0539">Nucleus</keyword>
<dbReference type="VEuPathDB" id="VectorBase:AATE013109"/>
<evidence type="ECO:0000256" key="8">
    <source>
        <dbReference type="ARBA" id="ARBA00022777"/>
    </source>
</evidence>
<dbReference type="STRING" id="41427.A0A182J801"/>
<dbReference type="InterPro" id="IPR003152">
    <property type="entry name" value="FATC_dom"/>
</dbReference>
<evidence type="ECO:0000256" key="1">
    <source>
        <dbReference type="ARBA" id="ARBA00004123"/>
    </source>
</evidence>
<dbReference type="InterPro" id="IPR050517">
    <property type="entry name" value="DDR_Repair_Kinase"/>
</dbReference>
<evidence type="ECO:0000313" key="13">
    <source>
        <dbReference type="EnsemblMetazoa" id="AATE013109-PA.1"/>
    </source>
</evidence>
<keyword evidence="5" id="KW-0808">Transferase</keyword>
<keyword evidence="8" id="KW-0418">Kinase</keyword>
<dbReference type="Gene3D" id="1.10.1070.11">
    <property type="entry name" value="Phosphatidylinositol 3-/4-kinase, catalytic domain"/>
    <property type="match status" value="1"/>
</dbReference>
<proteinExistence type="inferred from homology"/>
<keyword evidence="6" id="KW-0547">Nucleotide-binding</keyword>
<keyword evidence="10" id="KW-0234">DNA repair</keyword>
<dbReference type="InterPro" id="IPR014009">
    <property type="entry name" value="PIK_FAT"/>
</dbReference>
<dbReference type="CDD" id="cd00892">
    <property type="entry name" value="PIKKc_ATR"/>
    <property type="match status" value="1"/>
</dbReference>
<dbReference type="GO" id="GO:0005524">
    <property type="term" value="F:ATP binding"/>
    <property type="evidence" value="ECO:0007669"/>
    <property type="project" value="UniProtKB-KW"/>
</dbReference>
<dbReference type="PANTHER" id="PTHR11139">
    <property type="entry name" value="ATAXIA TELANGIECTASIA MUTATED ATM -RELATED"/>
    <property type="match status" value="1"/>
</dbReference>
<organism evidence="13">
    <name type="scientific">Anopheles atroparvus</name>
    <name type="common">European mosquito</name>
    <dbReference type="NCBI Taxonomy" id="41427"/>
    <lineage>
        <taxon>Eukaryota</taxon>
        <taxon>Metazoa</taxon>
        <taxon>Ecdysozoa</taxon>
        <taxon>Arthropoda</taxon>
        <taxon>Hexapoda</taxon>
        <taxon>Insecta</taxon>
        <taxon>Pterygota</taxon>
        <taxon>Neoptera</taxon>
        <taxon>Endopterygota</taxon>
        <taxon>Diptera</taxon>
        <taxon>Nematocera</taxon>
        <taxon>Culicoidea</taxon>
        <taxon>Culicidae</taxon>
        <taxon>Anophelinae</taxon>
        <taxon>Anopheles</taxon>
    </lineage>
</organism>
<keyword evidence="7" id="KW-0227">DNA damage</keyword>
<protein>
    <recommendedName>
        <fullName evidence="12">Serine/threonine-protein kinase ATR</fullName>
        <ecNumber evidence="3">2.7.11.1</ecNumber>
    </recommendedName>
</protein>
<evidence type="ECO:0000256" key="2">
    <source>
        <dbReference type="ARBA" id="ARBA00010769"/>
    </source>
</evidence>
<dbReference type="InterPro" id="IPR003151">
    <property type="entry name" value="PIK-rel_kinase_FAT"/>
</dbReference>
<dbReference type="SMART" id="SM00146">
    <property type="entry name" value="PI3Kc"/>
    <property type="match status" value="1"/>
</dbReference>
<dbReference type="InterPro" id="IPR011989">
    <property type="entry name" value="ARM-like"/>
</dbReference>
<comment type="subcellular location">
    <subcellularLocation>
        <location evidence="1">Nucleus</location>
    </subcellularLocation>
</comment>
<dbReference type="SUPFAM" id="SSF56112">
    <property type="entry name" value="Protein kinase-like (PK-like)"/>
    <property type="match status" value="1"/>
</dbReference>
<comment type="similarity">
    <text evidence="2">Belongs to the PI3/PI4-kinase family. ATM subfamily.</text>
</comment>
<sequence length="2658" mass="302068">MDTIQDESKHTAEGTESMWRTLITTLSGIVNKDNCTRIEMIVNMIRTDITYDDPGLFPSTLLITENERHKCRTCNFWLIYQLLRIASMEVYNSIGSSCTELVKEMVTACFVKQRWLALEISLNFVKLLEQMNDYQPECKSTLSIFHESLNIAEAYGADCQFSEIDISSVACCRKIRVHCLHVLKDIVSIVATDEDEQSMQFMCGSVRATLRTLSVGSIQEKALCVIFFTQYFKHYEQAVTFGDSLQTVIDIMHLVTNSLCRLKSWHTGGLISANKAAQYLLVVTDLFSTLNSLPLLPAIDPAWKEKLKIAASNMLCHTKEMHELDWFMQQEETKLLLERYKHQLVLFIRNLNPSETDAGNVFAVLDHCPEALLLLENAVLEELTKEQENDRNNRIESVDGSCIVISVSATSNMWSTLLGRVERKPNLFEYTVLLAKMLNFKLHHKKVASDYATERRYLFFDSQLSLLDVENVFRFSNGQIQSVVLDLCFHIVQLADCRLLKSELQRDFLNVLFTPFEGKYISHQFRSSEKKHNKPAEYTLEQKEHALERLCVLQADHLDAGSLKSYLSERLLSLLDAILSEEGGTLKNVVAKQFQQLILSSKIPLNQMFDRVFVPISKDVSLEYIVDALSMLCCIRAANGENFQVQQCAENRRNFYCGDCGQSKESSTQLDGFYLKTVTETLIADGRSLELETHVRAAIFRLKDNTIKGNTVWDRLACVKFLPTALKHTYCMIDQEIVPFWVGLFSDRSVTVCQEISQHARTILGILGDRLVETPELYEKYIDLVLEQALAAVELSFAGTPSYGNQCAIVRMIVEIAVGSGQNQPNLKRQPTEHKREETLKQCVRMMLFLLMQPESEVAHEASQAVSEMCARQDVSPWNILCWHRHDIMKLMMALAVSNYCFSDITLAQSLTIVSHTFVCRDAVDFVCKHYKTMTAMLLPWCLRFPKCEDMLTELAAIIRRDLVAILSTSFLTIYTYLFISETPEVTNRCIEYIMKLTGNSFFQLLHSDIKRTVSEILIFYHFNAEYVINAIRSLLSQDSDTDEVSTARIAEYIAAKFLGVLANFESTLVNPDGEKVLKHEALLSLGDIIRLLGGEHITPFRFKIIALLRTALAATEGATFTRYCVNAWRIFVCTVEVSVLAPLLSTVFVTLVPLLESYPDDVGYIFRYLVLENNSLLGNYIGDLFFLADAPSMPEDVRKAIKLRVPVHSGDVSDLFAHSLEELIRHCNHENLTVRAFALSHLCRLFEANRTELNEAILGQHQRIGIGTIASMVEMLNRALGEQDTNLQLRAAECLGEMGAFTPSHLPPNYAPSGLGFALSIHSDAFAIIALRELCRAYQRQRDSKFVDSFSLAIQEILNERGVSPAENKKRDVWETIPERLRPIMEPLLTSCYTTVSKATPNVLHPVFNSVGSSFEWSYQWASQMIESISREATRNLLRAFKPSLRCDAGTLSLVLPYILLHSLQLCKEVEQRQRIVDELQTVFDAAVSGAQSDGLLVSAVNDTVSMTGTAAGSIAESLMCDQDKRDTTGKELALECAKYAFGLFDFLERWKRQRLKASRAADEVESTENTTVVDDFLNHFDPDLLARVNFKCHEYARALQLLEHRSIGEDRGKRLQEKLSFLLEIYSRLGDTDSVEGVMALKATEPTLTEQILYHNTTGRLHEAVACYERLFQVMGPGEPPKLDDLNSMIECYLRLDQPETALLLAESLLARYHETSLRDPLLDFQAEPLYRLGRFEELQDLLELRQAEVVNSDENRHWGIICGSLIVKYRQTDYEKFCAEIVSARQEVVRGGGPGTGRNGGSRTLDEFGTYEKRYEQVLRLHMISEFEKCGRIMHRLRNGDIKRTDVIDDVRLLVDNLNTRLEVLQPNAATLEPIISLRRILLEEMKLTVDEAHRPENDAGTVNQLRPLFDRLIGELWMKSTELASKANMYQQALLYILHAESYRPQDLFIKNAKLLWDRRDMAGALKVLERGVNEIVSDSAISSDANTLKTLPKEVRLVYAEGKRLIAAYNAEASNISTNLNYRYFKEAVTANPESEIALVQLAQYVDKLYGSFPTAEQDSPKGWELMLEVMISYGDSMQYGSSYIYQSMPRVLSIWLDSTAKALLKPDASSSSSGQVATSRKVAQRMNKLAHKLRDTLSPYFFFTSFSQLISRVAHPSVETYQVLKGIIVKLLLNYPQQTLWMMLSVYKSSYPNRVRRCVEIFNDRHLSQGSGDMDKLIKDFNALADRFIELTNKEIPGASSSRSVTVKVTVSSLVKALPKMLAEKSFSNVLMPIERCMQLVLNKSSGTEFKPYPTNAIYIAGIEEEVTILHSLQKPRKINLRGHNGRLYTMMMKPKDDLRKDFRLMEFNAVVKQYLAQDPDAKHRRLHIRTYAVLPLNEECGIIEWISNLNTFRGIVFTYYKQRGLGMAAKQLRNYDFDRTEPLAKKRDAFTSVLLPRHPPVFGEWFRDCFPNPHNWFQARSSYIKTTAVISMVGYILGLGDRHGENILFDSTNGDTVHVDFNCLFNRGETFKIPEVVPFRLTHNMVHAMGPLGVEGLFRRCCEIVLRILHNQAPTFMSVLKPFVYDPMVSWSKIGSGLGDLSSRDSNTERTDPQAWHNVQNIEERLKGYVKINGKQSRMPLSIEGQVNHLIKEAADMDNLAQMYIGWAGYT</sequence>
<reference evidence="13" key="1">
    <citation type="submission" date="2022-08" db="UniProtKB">
        <authorList>
            <consortium name="EnsemblMetazoa"/>
        </authorList>
    </citation>
    <scope>IDENTIFICATION</scope>
    <source>
        <strain evidence="13">EBRO</strain>
    </source>
</reference>
<dbReference type="PROSITE" id="PS51189">
    <property type="entry name" value="FAT"/>
    <property type="match status" value="1"/>
</dbReference>
<dbReference type="Pfam" id="PF08064">
    <property type="entry name" value="UME"/>
    <property type="match status" value="1"/>
</dbReference>
<dbReference type="GO" id="GO:0000723">
    <property type="term" value="P:telomere maintenance"/>
    <property type="evidence" value="ECO:0007669"/>
    <property type="project" value="TreeGrafter"/>
</dbReference>
<dbReference type="InterPro" id="IPR057564">
    <property type="entry name" value="HEAT_ATR"/>
</dbReference>
<dbReference type="InterPro" id="IPR000403">
    <property type="entry name" value="PI3/4_kinase_cat_dom"/>
</dbReference>
<dbReference type="PROSITE" id="PS00916">
    <property type="entry name" value="PI3_4_KINASE_2"/>
    <property type="match status" value="1"/>
</dbReference>
<evidence type="ECO:0000256" key="6">
    <source>
        <dbReference type="ARBA" id="ARBA00022741"/>
    </source>
</evidence>
<dbReference type="PANTHER" id="PTHR11139:SF69">
    <property type="entry name" value="SERINE_THREONINE-PROTEIN KINASE ATR"/>
    <property type="match status" value="1"/>
</dbReference>
<dbReference type="InterPro" id="IPR011990">
    <property type="entry name" value="TPR-like_helical_dom_sf"/>
</dbReference>
<keyword evidence="4" id="KW-0723">Serine/threonine-protein kinase</keyword>
<dbReference type="Pfam" id="PF00454">
    <property type="entry name" value="PI3_PI4_kinase"/>
    <property type="match status" value="1"/>
</dbReference>
<dbReference type="InterPro" id="IPR056802">
    <property type="entry name" value="ATR-like_M-HEAT"/>
</dbReference>
<dbReference type="EnsemblMetazoa" id="AATE013109-RA">
    <property type="protein sequence ID" value="AATE013109-PA.1"/>
    <property type="gene ID" value="AATE013109"/>
</dbReference>
<evidence type="ECO:0000256" key="11">
    <source>
        <dbReference type="ARBA" id="ARBA00023242"/>
    </source>
</evidence>
<dbReference type="Pfam" id="PF02259">
    <property type="entry name" value="FAT"/>
    <property type="match status" value="1"/>
</dbReference>
<name>A0A182J801_ANOAO</name>
<dbReference type="PROSITE" id="PS50290">
    <property type="entry name" value="PI3_4_KINASE_3"/>
    <property type="match status" value="1"/>
</dbReference>
<dbReference type="Pfam" id="PF23593">
    <property type="entry name" value="HEAT_ATR"/>
    <property type="match status" value="1"/>
</dbReference>
<evidence type="ECO:0000256" key="12">
    <source>
        <dbReference type="ARBA" id="ARBA00024420"/>
    </source>
</evidence>
<dbReference type="FunFam" id="1.10.1070.11:FF:000031">
    <property type="entry name" value="Phosphatidyl inositol 3-kinase"/>
    <property type="match status" value="1"/>
</dbReference>
<evidence type="ECO:0000256" key="10">
    <source>
        <dbReference type="ARBA" id="ARBA00023204"/>
    </source>
</evidence>
<dbReference type="Pfam" id="PF25030">
    <property type="entry name" value="M-HEAT_ATR"/>
    <property type="match status" value="1"/>
</dbReference>
<dbReference type="SUPFAM" id="SSF48371">
    <property type="entry name" value="ARM repeat"/>
    <property type="match status" value="1"/>
</dbReference>
<keyword evidence="9" id="KW-0067">ATP-binding</keyword>
<dbReference type="Gene3D" id="1.25.10.10">
    <property type="entry name" value="Leucine-rich Repeat Variant"/>
    <property type="match status" value="1"/>
</dbReference>
<dbReference type="SMART" id="SM01343">
    <property type="entry name" value="FATC"/>
    <property type="match status" value="1"/>
</dbReference>
<dbReference type="GO" id="GO:0004674">
    <property type="term" value="F:protein serine/threonine kinase activity"/>
    <property type="evidence" value="ECO:0007669"/>
    <property type="project" value="UniProtKB-KW"/>
</dbReference>
<evidence type="ECO:0000256" key="3">
    <source>
        <dbReference type="ARBA" id="ARBA00012513"/>
    </source>
</evidence>
<dbReference type="GO" id="GO:0000077">
    <property type="term" value="P:DNA damage checkpoint signaling"/>
    <property type="evidence" value="ECO:0007669"/>
    <property type="project" value="TreeGrafter"/>
</dbReference>